<feature type="binding site" evidence="2">
    <location>
        <position position="242"/>
    </location>
    <ligand>
        <name>Mg(2+)</name>
        <dbReference type="ChEBI" id="CHEBI:18420"/>
        <note>catalytic</note>
    </ligand>
</feature>
<dbReference type="InterPro" id="IPR044929">
    <property type="entry name" value="DNA/RNA_non-sp_Endonuclease_sf"/>
</dbReference>
<dbReference type="InterPro" id="IPR001604">
    <property type="entry name" value="Endo_G_ENPP1-like_dom"/>
</dbReference>
<dbReference type="InterPro" id="IPR020821">
    <property type="entry name" value="ENPP1-3/EXOG-like_nuc-like"/>
</dbReference>
<dbReference type="GO" id="GO:0003676">
    <property type="term" value="F:nucleic acid binding"/>
    <property type="evidence" value="ECO:0007669"/>
    <property type="project" value="InterPro"/>
</dbReference>
<organism evidence="5 6">
    <name type="scientific">Chitinophaga parva</name>
    <dbReference type="NCBI Taxonomy" id="2169414"/>
    <lineage>
        <taxon>Bacteria</taxon>
        <taxon>Pseudomonadati</taxon>
        <taxon>Bacteroidota</taxon>
        <taxon>Chitinophagia</taxon>
        <taxon>Chitinophagales</taxon>
        <taxon>Chitinophagaceae</taxon>
        <taxon>Chitinophaga</taxon>
    </lineage>
</organism>
<evidence type="ECO:0000259" key="3">
    <source>
        <dbReference type="SMART" id="SM00477"/>
    </source>
</evidence>
<comment type="caution">
    <text evidence="5">The sequence shown here is derived from an EMBL/GenBank/DDBJ whole genome shotgun (WGS) entry which is preliminary data.</text>
</comment>
<dbReference type="GO" id="GO:0046872">
    <property type="term" value="F:metal ion binding"/>
    <property type="evidence" value="ECO:0007669"/>
    <property type="project" value="UniProtKB-KW"/>
</dbReference>
<keyword evidence="6" id="KW-1185">Reference proteome</keyword>
<keyword evidence="2" id="KW-0479">Metal-binding</keyword>
<dbReference type="Proteomes" id="UP000244450">
    <property type="component" value="Unassembled WGS sequence"/>
</dbReference>
<dbReference type="InterPro" id="IPR044925">
    <property type="entry name" value="His-Me_finger_sf"/>
</dbReference>
<feature type="active site" description="Proton acceptor" evidence="1">
    <location>
        <position position="211"/>
    </location>
</feature>
<dbReference type="PANTHER" id="PTHR13966:SF5">
    <property type="entry name" value="ENDONUCLEASE G, MITOCHONDRIAL"/>
    <property type="match status" value="1"/>
</dbReference>
<sequence length="371" mass="40860">MATGGYQAHVFPAVWDRYGAIRSVGIHLQYTRKKRRNYCNKGVNNSVIQVYPLSCVYNKNTHADSLRDASLLLSVLMLMTMRPGRPLLFSLLCCTLLLTACNKHIRRAQGSRPQPFFTPAPADNDNMLMGNPSKATPDTASANNYLMQKPYYTLCYNRSTGKPNWVSWHISKDDLGSQSRANNFRPDSALPAGWYHVSDRSYVGSGFDRGHNCPSADRTATSAANSATFLMSNMMPQAPNNNQHTWASFENYIRSLVKAGNEVYVIMGSYGSTGTGSKGTLTAIDNGHVMVPSQIWKVVIVLPDGDHDLARMNSSTRVIAVNTPNINTLNSDWTQYLTTVDAIEAATGYDLLSNVADSIQQVIEARTDAGK</sequence>
<dbReference type="SMART" id="SM00892">
    <property type="entry name" value="Endonuclease_NS"/>
    <property type="match status" value="1"/>
</dbReference>
<evidence type="ECO:0000313" key="5">
    <source>
        <dbReference type="EMBL" id="PUZ29011.1"/>
    </source>
</evidence>
<accession>A0A2T7BN16</accession>
<gene>
    <name evidence="5" type="ORF">DCC81_05950</name>
</gene>
<dbReference type="OrthoDB" id="9811262at2"/>
<dbReference type="InterPro" id="IPR040255">
    <property type="entry name" value="Non-specific_endonuclease"/>
</dbReference>
<protein>
    <recommendedName>
        <fullName evidence="7">DNA/RNA non-specific endonuclease</fullName>
    </recommendedName>
</protein>
<dbReference type="CDD" id="cd00091">
    <property type="entry name" value="NUC"/>
    <property type="match status" value="1"/>
</dbReference>
<dbReference type="SMART" id="SM00477">
    <property type="entry name" value="NUC"/>
    <property type="match status" value="1"/>
</dbReference>
<name>A0A2T7BN16_9BACT</name>
<evidence type="ECO:0000256" key="1">
    <source>
        <dbReference type="PIRSR" id="PIRSR640255-1"/>
    </source>
</evidence>
<evidence type="ECO:0000259" key="4">
    <source>
        <dbReference type="SMART" id="SM00892"/>
    </source>
</evidence>
<feature type="domain" description="DNA/RNA non-specific endonuclease/pyrophosphatase/phosphodiesterase" evidence="4">
    <location>
        <begin position="148"/>
        <end position="358"/>
    </location>
</feature>
<reference evidence="5 6" key="1">
    <citation type="submission" date="2018-04" db="EMBL/GenBank/DDBJ databases">
        <title>Chitinophaga fuyangensis sp. nov., isolated from soil in a chemical factory.</title>
        <authorList>
            <person name="Chen K."/>
        </authorList>
    </citation>
    <scope>NUCLEOTIDE SEQUENCE [LARGE SCALE GENOMIC DNA]</scope>
    <source>
        <strain evidence="5 6">LY-1</strain>
    </source>
</reference>
<dbReference type="SUPFAM" id="SSF54060">
    <property type="entry name" value="His-Me finger endonucleases"/>
    <property type="match status" value="1"/>
</dbReference>
<proteinExistence type="predicted"/>
<dbReference type="GO" id="GO:0016787">
    <property type="term" value="F:hydrolase activity"/>
    <property type="evidence" value="ECO:0007669"/>
    <property type="project" value="InterPro"/>
</dbReference>
<feature type="domain" description="ENPP1-3/EXOG-like endonuclease/phosphodiesterase" evidence="3">
    <location>
        <begin position="149"/>
        <end position="358"/>
    </location>
</feature>
<dbReference type="EMBL" id="QCYK01000001">
    <property type="protein sequence ID" value="PUZ29011.1"/>
    <property type="molecule type" value="Genomic_DNA"/>
</dbReference>
<dbReference type="AlphaFoldDB" id="A0A2T7BN16"/>
<evidence type="ECO:0008006" key="7">
    <source>
        <dbReference type="Google" id="ProtNLM"/>
    </source>
</evidence>
<dbReference type="PANTHER" id="PTHR13966">
    <property type="entry name" value="ENDONUCLEASE RELATED"/>
    <property type="match status" value="1"/>
</dbReference>
<evidence type="ECO:0000313" key="6">
    <source>
        <dbReference type="Proteomes" id="UP000244450"/>
    </source>
</evidence>
<dbReference type="Pfam" id="PF01223">
    <property type="entry name" value="Endonuclease_NS"/>
    <property type="match status" value="1"/>
</dbReference>
<dbReference type="GO" id="GO:0004519">
    <property type="term" value="F:endonuclease activity"/>
    <property type="evidence" value="ECO:0007669"/>
    <property type="project" value="TreeGrafter"/>
</dbReference>
<evidence type="ECO:0000256" key="2">
    <source>
        <dbReference type="PIRSR" id="PIRSR640255-2"/>
    </source>
</evidence>
<dbReference type="Gene3D" id="3.40.570.10">
    <property type="entry name" value="Extracellular Endonuclease, subunit A"/>
    <property type="match status" value="1"/>
</dbReference>